<dbReference type="GO" id="GO:0009097">
    <property type="term" value="P:isoleucine biosynthetic process"/>
    <property type="evidence" value="ECO:0007669"/>
    <property type="project" value="UniProtKB-UniPathway"/>
</dbReference>
<dbReference type="GO" id="GO:0009099">
    <property type="term" value="P:L-valine biosynthetic process"/>
    <property type="evidence" value="ECO:0007669"/>
    <property type="project" value="UniProtKB-UniPathway"/>
</dbReference>
<dbReference type="InterPro" id="IPR001544">
    <property type="entry name" value="Aminotrans_IV"/>
</dbReference>
<comment type="caution">
    <text evidence="17">The sequence shown here is derived from an EMBL/GenBank/DDBJ whole genome shotgun (WGS) entry which is preliminary data.</text>
</comment>
<proteinExistence type="inferred from homology"/>
<organism evidence="17 18">
    <name type="scientific">Roseivirga seohaensis subsp. aquiponti</name>
    <dbReference type="NCBI Taxonomy" id="1566026"/>
    <lineage>
        <taxon>Bacteria</taxon>
        <taxon>Pseudomonadati</taxon>
        <taxon>Bacteroidota</taxon>
        <taxon>Cytophagia</taxon>
        <taxon>Cytophagales</taxon>
        <taxon>Roseivirgaceae</taxon>
        <taxon>Roseivirga</taxon>
    </lineage>
</organism>
<evidence type="ECO:0000256" key="5">
    <source>
        <dbReference type="ARBA" id="ARBA00005072"/>
    </source>
</evidence>
<dbReference type="InterPro" id="IPR036038">
    <property type="entry name" value="Aminotransferase-like"/>
</dbReference>
<dbReference type="InterPro" id="IPR043131">
    <property type="entry name" value="BCAT-like_N"/>
</dbReference>
<dbReference type="InterPro" id="IPR005786">
    <property type="entry name" value="B_amino_transII"/>
</dbReference>
<keyword evidence="8 17" id="KW-0032">Aminotransferase</keyword>
<sequence>MTDTIDISINKVNQSNIGTLDVHNIPFAKIYSDHMFEADYRDGEWKNFRIVPYQNISISPANNTLHYAITVFEGMKAYKNDAGEVLLFRPEANAKRLNISAERMCIPELPEELFMEALTTLIKLDSQWVPSVPGTSLYIRPFIFATDEYIGIRPSDTFKFMIITCPVGAYYSAPVNVKIETKFSRAMPGGTGFAKAGGNYAASLYPAKLAKAQGFDQLIWTDAETHEYIEESGTMNVMFIIDNTIITAPASGTILKGITRDSVLTLARDWGMKVEERKVSVKEVVEAAKNGTLQEAFGVGTAATIAHIARIGFEDEVYNLGPIEEREFSNKVLFELDRIKTGKAEDKFNWMLKV</sequence>
<dbReference type="PANTHER" id="PTHR11825:SF44">
    <property type="entry name" value="BRANCHED-CHAIN-AMINO-ACID AMINOTRANSFERASE"/>
    <property type="match status" value="1"/>
</dbReference>
<dbReference type="Gene3D" id="3.20.10.10">
    <property type="entry name" value="D-amino Acid Aminotransferase, subunit A, domain 2"/>
    <property type="match status" value="1"/>
</dbReference>
<dbReference type="Pfam" id="PF01063">
    <property type="entry name" value="Aminotran_4"/>
    <property type="match status" value="1"/>
</dbReference>
<evidence type="ECO:0000256" key="2">
    <source>
        <dbReference type="ARBA" id="ARBA00003109"/>
    </source>
</evidence>
<evidence type="ECO:0000256" key="11">
    <source>
        <dbReference type="ARBA" id="ARBA00022898"/>
    </source>
</evidence>
<accession>A0A0L8AKG4</accession>
<evidence type="ECO:0000256" key="12">
    <source>
        <dbReference type="ARBA" id="ARBA00023304"/>
    </source>
</evidence>
<evidence type="ECO:0000256" key="14">
    <source>
        <dbReference type="ARBA" id="ARBA00048798"/>
    </source>
</evidence>
<dbReference type="GO" id="GO:0004084">
    <property type="term" value="F:branched-chain-amino-acid transaminase activity"/>
    <property type="evidence" value="ECO:0007669"/>
    <property type="project" value="UniProtKB-EC"/>
</dbReference>
<evidence type="ECO:0000313" key="17">
    <source>
        <dbReference type="EMBL" id="KOF02650.1"/>
    </source>
</evidence>
<dbReference type="UniPathway" id="UPA00049">
    <property type="reaction ID" value="UER00062"/>
</dbReference>
<dbReference type="SUPFAM" id="SSF56752">
    <property type="entry name" value="D-aminoacid aminotransferase-like PLP-dependent enzymes"/>
    <property type="match status" value="1"/>
</dbReference>
<keyword evidence="11" id="KW-0663">Pyridoxal phosphate</keyword>
<comment type="cofactor">
    <cofactor evidence="1">
        <name>pyridoxal 5'-phosphate</name>
        <dbReference type="ChEBI" id="CHEBI:597326"/>
    </cofactor>
</comment>
<dbReference type="EC" id="2.6.1.42" evidence="7"/>
<dbReference type="RefSeq" id="WP_053223588.1">
    <property type="nucleotide sequence ID" value="NZ_JSVA01000010.1"/>
</dbReference>
<dbReference type="InterPro" id="IPR043132">
    <property type="entry name" value="BCAT-like_C"/>
</dbReference>
<evidence type="ECO:0000256" key="13">
    <source>
        <dbReference type="ARBA" id="ARBA00048212"/>
    </source>
</evidence>
<dbReference type="AlphaFoldDB" id="A0A0L8AKG4"/>
<evidence type="ECO:0000256" key="6">
    <source>
        <dbReference type="ARBA" id="ARBA00009320"/>
    </source>
</evidence>
<evidence type="ECO:0000256" key="1">
    <source>
        <dbReference type="ARBA" id="ARBA00001933"/>
    </source>
</evidence>
<dbReference type="UniPathway" id="UPA00048">
    <property type="reaction ID" value="UER00073"/>
</dbReference>
<dbReference type="Proteomes" id="UP000036908">
    <property type="component" value="Unassembled WGS sequence"/>
</dbReference>
<dbReference type="PIRSF" id="PIRSF006468">
    <property type="entry name" value="BCAT1"/>
    <property type="match status" value="1"/>
</dbReference>
<dbReference type="InterPro" id="IPR033939">
    <property type="entry name" value="BCAT_family"/>
</dbReference>
<dbReference type="NCBIfam" id="NF009897">
    <property type="entry name" value="PRK13357.1"/>
    <property type="match status" value="1"/>
</dbReference>
<gene>
    <name evidence="17" type="ORF">OB69_10025</name>
</gene>
<dbReference type="GO" id="GO:0009098">
    <property type="term" value="P:L-leucine biosynthetic process"/>
    <property type="evidence" value="ECO:0007669"/>
    <property type="project" value="UniProtKB-UniPathway"/>
</dbReference>
<dbReference type="PANTHER" id="PTHR11825">
    <property type="entry name" value="SUBGROUP IIII AMINOTRANSFERASE"/>
    <property type="match status" value="1"/>
</dbReference>
<keyword evidence="9" id="KW-0028">Amino-acid biosynthesis</keyword>
<evidence type="ECO:0000256" key="8">
    <source>
        <dbReference type="ARBA" id="ARBA00022576"/>
    </source>
</evidence>
<name>A0A0L8AKG4_9BACT</name>
<evidence type="ECO:0000256" key="3">
    <source>
        <dbReference type="ARBA" id="ARBA00004824"/>
    </source>
</evidence>
<comment type="pathway">
    <text evidence="4">Amino-acid biosynthesis; L-valine biosynthesis; L-valine from pyruvate: step 4/4.</text>
</comment>
<feature type="modified residue" description="N6-(pyridoxal phosphate)lysine" evidence="16">
    <location>
        <position position="195"/>
    </location>
</feature>
<dbReference type="OrthoDB" id="9804984at2"/>
<dbReference type="EMBL" id="JSVA01000010">
    <property type="protein sequence ID" value="KOF02650.1"/>
    <property type="molecule type" value="Genomic_DNA"/>
</dbReference>
<dbReference type="UniPathway" id="UPA00047">
    <property type="reaction ID" value="UER00058"/>
</dbReference>
<reference evidence="18" key="1">
    <citation type="submission" date="2014-11" db="EMBL/GenBank/DDBJ databases">
        <title>Genome sequencing of Roseivirga sp. D-25.</title>
        <authorList>
            <person name="Selvaratnam C."/>
            <person name="Thevarajoo S."/>
            <person name="Goh K.M."/>
            <person name="Eee R."/>
            <person name="Chan K.-G."/>
            <person name="Chong C.S."/>
        </authorList>
    </citation>
    <scope>NUCLEOTIDE SEQUENCE [LARGE SCALE GENOMIC DNA]</scope>
    <source>
        <strain evidence="18">D-25</strain>
    </source>
</reference>
<evidence type="ECO:0000256" key="15">
    <source>
        <dbReference type="ARBA" id="ARBA00049229"/>
    </source>
</evidence>
<keyword evidence="18" id="KW-1185">Reference proteome</keyword>
<evidence type="ECO:0000313" key="18">
    <source>
        <dbReference type="Proteomes" id="UP000036908"/>
    </source>
</evidence>
<protein>
    <recommendedName>
        <fullName evidence="7">branched-chain-amino-acid transaminase</fullName>
        <ecNumber evidence="7">2.6.1.42</ecNumber>
    </recommendedName>
</protein>
<comment type="catalytic activity">
    <reaction evidence="15">
        <text>L-leucine + 2-oxoglutarate = 4-methyl-2-oxopentanoate + L-glutamate</text>
        <dbReference type="Rhea" id="RHEA:18321"/>
        <dbReference type="ChEBI" id="CHEBI:16810"/>
        <dbReference type="ChEBI" id="CHEBI:17865"/>
        <dbReference type="ChEBI" id="CHEBI:29985"/>
        <dbReference type="ChEBI" id="CHEBI:57427"/>
        <dbReference type="EC" id="2.6.1.42"/>
    </reaction>
</comment>
<evidence type="ECO:0000256" key="10">
    <source>
        <dbReference type="ARBA" id="ARBA00022679"/>
    </source>
</evidence>
<keyword evidence="12" id="KW-0100">Branched-chain amino acid biosynthesis</keyword>
<evidence type="ECO:0000256" key="16">
    <source>
        <dbReference type="PIRSR" id="PIRSR006468-1"/>
    </source>
</evidence>
<comment type="catalytic activity">
    <reaction evidence="13">
        <text>L-valine + 2-oxoglutarate = 3-methyl-2-oxobutanoate + L-glutamate</text>
        <dbReference type="Rhea" id="RHEA:24813"/>
        <dbReference type="ChEBI" id="CHEBI:11851"/>
        <dbReference type="ChEBI" id="CHEBI:16810"/>
        <dbReference type="ChEBI" id="CHEBI:29985"/>
        <dbReference type="ChEBI" id="CHEBI:57762"/>
        <dbReference type="EC" id="2.6.1.42"/>
    </reaction>
</comment>
<comment type="function">
    <text evidence="2">Acts on leucine, isoleucine and valine.</text>
</comment>
<evidence type="ECO:0000256" key="9">
    <source>
        <dbReference type="ARBA" id="ARBA00022605"/>
    </source>
</evidence>
<dbReference type="CDD" id="cd01557">
    <property type="entry name" value="BCAT_beta_family"/>
    <property type="match status" value="1"/>
</dbReference>
<evidence type="ECO:0000256" key="4">
    <source>
        <dbReference type="ARBA" id="ARBA00004931"/>
    </source>
</evidence>
<dbReference type="PATRIC" id="fig|1566026.4.peg.289"/>
<comment type="similarity">
    <text evidence="6">Belongs to the class-IV pyridoxal-phosphate-dependent aminotransferase family.</text>
</comment>
<comment type="pathway">
    <text evidence="3">Amino-acid biosynthesis; L-isoleucine biosynthesis; L-isoleucine from 2-oxobutanoate: step 4/4.</text>
</comment>
<evidence type="ECO:0000256" key="7">
    <source>
        <dbReference type="ARBA" id="ARBA00013053"/>
    </source>
</evidence>
<dbReference type="NCBIfam" id="TIGR01123">
    <property type="entry name" value="ilvE_II"/>
    <property type="match status" value="1"/>
</dbReference>
<comment type="pathway">
    <text evidence="5">Amino-acid biosynthesis; L-leucine biosynthesis; L-leucine from 3-methyl-2-oxobutanoate: step 4/4.</text>
</comment>
<keyword evidence="10 17" id="KW-0808">Transferase</keyword>
<dbReference type="Gene3D" id="3.30.470.10">
    <property type="match status" value="1"/>
</dbReference>
<comment type="catalytic activity">
    <reaction evidence="14">
        <text>L-isoleucine + 2-oxoglutarate = (S)-3-methyl-2-oxopentanoate + L-glutamate</text>
        <dbReference type="Rhea" id="RHEA:24801"/>
        <dbReference type="ChEBI" id="CHEBI:16810"/>
        <dbReference type="ChEBI" id="CHEBI:29985"/>
        <dbReference type="ChEBI" id="CHEBI:35146"/>
        <dbReference type="ChEBI" id="CHEBI:58045"/>
        <dbReference type="EC" id="2.6.1.42"/>
    </reaction>
</comment>